<keyword evidence="5 13" id="KW-0548">Nucleotidyltransferase</keyword>
<dbReference type="InterPro" id="IPR011051">
    <property type="entry name" value="RmlC_Cupin_sf"/>
</dbReference>
<dbReference type="PANTHER" id="PTHR46390">
    <property type="entry name" value="MANNOSE-1-PHOSPHATE GUANYLYLTRANSFERASE"/>
    <property type="match status" value="1"/>
</dbReference>
<accession>A0A0P0YPW5</accession>
<dbReference type="AlphaFoldDB" id="A0A0P0YPW5"/>
<gene>
    <name evidence="13" type="primary">manC</name>
</gene>
<evidence type="ECO:0000256" key="7">
    <source>
        <dbReference type="ARBA" id="ARBA00023134"/>
    </source>
</evidence>
<feature type="domain" description="Mannose-6-phosphate isomerase type II C-terminal" evidence="11">
    <location>
        <begin position="356"/>
        <end position="464"/>
    </location>
</feature>
<dbReference type="SUPFAM" id="SSF51182">
    <property type="entry name" value="RmlC-like cupins"/>
    <property type="match status" value="1"/>
</dbReference>
<dbReference type="Pfam" id="PF01050">
    <property type="entry name" value="MannoseP_isomer"/>
    <property type="match status" value="1"/>
</dbReference>
<evidence type="ECO:0000256" key="1">
    <source>
        <dbReference type="ARBA" id="ARBA00004823"/>
    </source>
</evidence>
<evidence type="ECO:0000259" key="10">
    <source>
        <dbReference type="Pfam" id="PF00483"/>
    </source>
</evidence>
<dbReference type="Gene3D" id="2.60.120.10">
    <property type="entry name" value="Jelly Rolls"/>
    <property type="match status" value="1"/>
</dbReference>
<dbReference type="EC" id="2.7.7.13" evidence="3"/>
<comment type="pathway">
    <text evidence="1">Nucleotide-sugar biosynthesis; GDP-alpha-D-mannose biosynthesis; GDP-alpha-D-mannose from alpha-D-mannose 1-phosphate (GTP route): step 1/1.</text>
</comment>
<keyword evidence="4 13" id="KW-0808">Transferase</keyword>
<dbReference type="InterPro" id="IPR005835">
    <property type="entry name" value="NTP_transferase_dom"/>
</dbReference>
<dbReference type="Gene3D" id="3.90.550.10">
    <property type="entry name" value="Spore Coat Polysaccharide Biosynthesis Protein SpsA, Chain A"/>
    <property type="match status" value="1"/>
</dbReference>
<dbReference type="InterPro" id="IPR054566">
    <property type="entry name" value="ManC/GMP-like_b-helix"/>
</dbReference>
<dbReference type="GO" id="GO:0000271">
    <property type="term" value="P:polysaccharide biosynthetic process"/>
    <property type="evidence" value="ECO:0007669"/>
    <property type="project" value="InterPro"/>
</dbReference>
<dbReference type="CDD" id="cd02509">
    <property type="entry name" value="GDP-M1P_Guanylyltransferase"/>
    <property type="match status" value="1"/>
</dbReference>
<dbReference type="Pfam" id="PF22640">
    <property type="entry name" value="ManC_GMP_beta-helix"/>
    <property type="match status" value="1"/>
</dbReference>
<sequence>MRVKMSNLYPVIMAGGTGSRLWPLSRELFPKQFLALCNEFSMLQTTVMRLKGLEIINPLVICNEEHRFIVAEQLRQITRLSHNIILEPVGRNTAPAIALAALQAVSSGDDPLMLVLAADHVIQDEAIFRDAVNQAIPYAEAGKLATFGIVPTGPETGYGYIQKGASVDGSSICSVSRFVEKPNLETAQQYLASGDYLWNSGMFLFKASRYLEELGRFRPDILDACKQSLAHLTPDMDFIRVDRDAFIACPDESVDYAVMEQTADAVVVPLDAGWNDVGSWSALWEISDKDTKGNSTFGDVLEHNCSNNYIRAEHKLVAAVGVTNLVVVETKDAVLIADKDNVQDVKEIVNQLKRQKRSESKQHREVYRPWGKHDAIAQGDRFQVRRITVKPGEKLSLQMHHHRSEHWVVVSGTAKVHTNGKMQLISENESVYIPLGVEHSLENPGKIPLDLIEIQSGAYLGEDDGNDSNLLIVFYVQIMPDDLVMQLHRF</sequence>
<dbReference type="UniPathway" id="UPA00126">
    <property type="reaction ID" value="UER00930"/>
</dbReference>
<dbReference type="GO" id="GO:0004475">
    <property type="term" value="F:mannose-1-phosphate guanylyltransferase (GTP) activity"/>
    <property type="evidence" value="ECO:0007669"/>
    <property type="project" value="UniProtKB-EC"/>
</dbReference>
<evidence type="ECO:0000256" key="6">
    <source>
        <dbReference type="ARBA" id="ARBA00022741"/>
    </source>
</evidence>
<dbReference type="GO" id="GO:0009298">
    <property type="term" value="P:GDP-mannose biosynthetic process"/>
    <property type="evidence" value="ECO:0007669"/>
    <property type="project" value="UniProtKB-UniPathway"/>
</dbReference>
<dbReference type="FunFam" id="3.90.550.10:FF:000046">
    <property type="entry name" value="Mannose-1-phosphate guanylyltransferase (GDP)"/>
    <property type="match status" value="1"/>
</dbReference>
<proteinExistence type="inferred from homology"/>
<comment type="catalytic activity">
    <reaction evidence="8">
        <text>alpha-D-mannose 1-phosphate + GTP + H(+) = GDP-alpha-D-mannose + diphosphate</text>
        <dbReference type="Rhea" id="RHEA:15229"/>
        <dbReference type="ChEBI" id="CHEBI:15378"/>
        <dbReference type="ChEBI" id="CHEBI:33019"/>
        <dbReference type="ChEBI" id="CHEBI:37565"/>
        <dbReference type="ChEBI" id="CHEBI:57527"/>
        <dbReference type="ChEBI" id="CHEBI:58409"/>
        <dbReference type="EC" id="2.7.7.13"/>
    </reaction>
</comment>
<dbReference type="Pfam" id="PF00483">
    <property type="entry name" value="NTP_transferase"/>
    <property type="match status" value="1"/>
</dbReference>
<keyword evidence="7" id="KW-0342">GTP-binding</keyword>
<evidence type="ECO:0000256" key="5">
    <source>
        <dbReference type="ARBA" id="ARBA00022695"/>
    </source>
</evidence>
<evidence type="ECO:0000256" key="9">
    <source>
        <dbReference type="RuleBase" id="RU004190"/>
    </source>
</evidence>
<dbReference type="InterPro" id="IPR014710">
    <property type="entry name" value="RmlC-like_jellyroll"/>
</dbReference>
<name>A0A0P0YPW5_9ENTR</name>
<dbReference type="InterPro" id="IPR006375">
    <property type="entry name" value="Man1P_GuaTrfase/Man6P_Isoase"/>
</dbReference>
<dbReference type="InterPro" id="IPR029044">
    <property type="entry name" value="Nucleotide-diphossugar_trans"/>
</dbReference>
<dbReference type="SUPFAM" id="SSF53448">
    <property type="entry name" value="Nucleotide-diphospho-sugar transferases"/>
    <property type="match status" value="1"/>
</dbReference>
<dbReference type="NCBIfam" id="TIGR01479">
    <property type="entry name" value="GMP_PMI"/>
    <property type="match status" value="1"/>
</dbReference>
<reference evidence="13" key="1">
    <citation type="submission" date="2014-04" db="EMBL/GenBank/DDBJ databases">
        <authorList>
            <person name="Harrison E."/>
        </authorList>
    </citation>
    <scope>NUCLEOTIDE SEQUENCE</scope>
    <source>
        <strain evidence="13">D5050</strain>
    </source>
</reference>
<evidence type="ECO:0000259" key="12">
    <source>
        <dbReference type="Pfam" id="PF22640"/>
    </source>
</evidence>
<keyword evidence="13" id="KW-0413">Isomerase</keyword>
<protein>
    <recommendedName>
        <fullName evidence="3">mannose-1-phosphate guanylyltransferase</fullName>
        <ecNumber evidence="3">2.7.7.13</ecNumber>
    </recommendedName>
</protein>
<dbReference type="InterPro" id="IPR051161">
    <property type="entry name" value="Mannose-6P_isomerase_type2"/>
</dbReference>
<organism evidence="13">
    <name type="scientific">Klebsiella sp. D5050</name>
    <dbReference type="NCBI Taxonomy" id="1497792"/>
    <lineage>
        <taxon>Bacteria</taxon>
        <taxon>Pseudomonadati</taxon>
        <taxon>Pseudomonadota</taxon>
        <taxon>Gammaproteobacteria</taxon>
        <taxon>Enterobacterales</taxon>
        <taxon>Enterobacteriaceae</taxon>
        <taxon>Klebsiella/Raoultella group</taxon>
        <taxon>Klebsiella</taxon>
    </lineage>
</organism>
<dbReference type="PANTHER" id="PTHR46390:SF1">
    <property type="entry name" value="MANNOSE-1-PHOSPHATE GUANYLYLTRANSFERASE"/>
    <property type="match status" value="1"/>
</dbReference>
<evidence type="ECO:0000256" key="4">
    <source>
        <dbReference type="ARBA" id="ARBA00022679"/>
    </source>
</evidence>
<dbReference type="InterPro" id="IPR049577">
    <property type="entry name" value="GMPP_N"/>
</dbReference>
<dbReference type="GO" id="GO:0005525">
    <property type="term" value="F:GTP binding"/>
    <property type="evidence" value="ECO:0007669"/>
    <property type="project" value="UniProtKB-KW"/>
</dbReference>
<feature type="domain" description="MannoseP isomerase/GMP-like beta-helix" evidence="12">
    <location>
        <begin position="305"/>
        <end position="352"/>
    </location>
</feature>
<dbReference type="FunFam" id="2.60.120.10:FF:000032">
    <property type="entry name" value="Mannose-1-phosphate guanylyltransferase/mannose-6-phosphate isomerase"/>
    <property type="match status" value="1"/>
</dbReference>
<keyword evidence="6" id="KW-0547">Nucleotide-binding</keyword>
<dbReference type="CDD" id="cd02213">
    <property type="entry name" value="cupin_PMI_typeII_C"/>
    <property type="match status" value="1"/>
</dbReference>
<dbReference type="EMBL" id="AB924548">
    <property type="protein sequence ID" value="BAT23190.1"/>
    <property type="molecule type" value="Genomic_DNA"/>
</dbReference>
<comment type="similarity">
    <text evidence="2 9">Belongs to the mannose-6-phosphate isomerase type 2 family.</text>
</comment>
<evidence type="ECO:0000313" key="13">
    <source>
        <dbReference type="EMBL" id="BAT23190.1"/>
    </source>
</evidence>
<reference evidence="13" key="2">
    <citation type="journal article" date="2015" name="Sci. Rep.">
        <title>Genetic analysis of capsular polysaccharide synthesis gene clusters in 79 capsular types of Klebsiella spp.</title>
        <authorList>
            <person name="Pan Y.J."/>
            <person name="Lin T.L."/>
            <person name="Chen C.T."/>
            <person name="Chen Y.Y."/>
            <person name="Hsieh P.F."/>
            <person name="Hsu C.R."/>
            <person name="Wu M.C."/>
            <person name="Wang J.T."/>
        </authorList>
    </citation>
    <scope>NUCLEOTIDE SEQUENCE</scope>
    <source>
        <strain evidence="13">D5050</strain>
    </source>
</reference>
<dbReference type="InterPro" id="IPR001538">
    <property type="entry name" value="Man6P_isomerase-2_C"/>
</dbReference>
<evidence type="ECO:0000256" key="8">
    <source>
        <dbReference type="ARBA" id="ARBA00047343"/>
    </source>
</evidence>
<evidence type="ECO:0000259" key="11">
    <source>
        <dbReference type="Pfam" id="PF01050"/>
    </source>
</evidence>
<dbReference type="GO" id="GO:0016853">
    <property type="term" value="F:isomerase activity"/>
    <property type="evidence" value="ECO:0007669"/>
    <property type="project" value="UniProtKB-KW"/>
</dbReference>
<evidence type="ECO:0000256" key="2">
    <source>
        <dbReference type="ARBA" id="ARBA00006115"/>
    </source>
</evidence>
<evidence type="ECO:0000256" key="3">
    <source>
        <dbReference type="ARBA" id="ARBA00012387"/>
    </source>
</evidence>
<feature type="domain" description="Nucleotidyl transferase" evidence="10">
    <location>
        <begin position="10"/>
        <end position="292"/>
    </location>
</feature>